<keyword evidence="2" id="KW-0540">Nuclease</keyword>
<geneLocation type="mitochondrion" evidence="2"/>
<reference evidence="2" key="1">
    <citation type="journal article" date="2019" name="Sci. Rep.">
        <title>Horizontally-acquired genetic elements in the mitochondrial genome of a centrohelid Marophrys sp. SRT127.</title>
        <authorList>
            <person name="Nishimura Y."/>
            <person name="Shiratori T."/>
            <person name="Ishida K."/>
            <person name="Hashimoto T."/>
            <person name="Ohkuma M."/>
            <person name="Inagaki Y."/>
        </authorList>
    </citation>
    <scope>NUCLEOTIDE SEQUENCE</scope>
    <source>
        <strain evidence="2">SRT127</strain>
    </source>
</reference>
<dbReference type="PANTHER" id="PTHR36181:SF4">
    <property type="entry name" value="LAGLIDADG ENDONUCLEASE"/>
    <property type="match status" value="1"/>
</dbReference>
<dbReference type="SUPFAM" id="SSF55608">
    <property type="entry name" value="Homing endonucleases"/>
    <property type="match status" value="2"/>
</dbReference>
<dbReference type="InterPro" id="IPR027434">
    <property type="entry name" value="Homing_endonucl"/>
</dbReference>
<dbReference type="PANTHER" id="PTHR36181">
    <property type="entry name" value="INTRON-ENCODED ENDONUCLEASE AI3-RELATED"/>
    <property type="match status" value="1"/>
</dbReference>
<feature type="domain" description="Homing endonuclease LAGLIDADG" evidence="1">
    <location>
        <begin position="162"/>
        <end position="263"/>
    </location>
</feature>
<accession>A0A455RHX5</accession>
<dbReference type="Gene3D" id="3.10.28.10">
    <property type="entry name" value="Homing endonucleases"/>
    <property type="match status" value="2"/>
</dbReference>
<dbReference type="InterPro" id="IPR051289">
    <property type="entry name" value="LAGLIDADG_Endonuclease"/>
</dbReference>
<dbReference type="InterPro" id="IPR004860">
    <property type="entry name" value="LAGLIDADG_dom"/>
</dbReference>
<proteinExistence type="predicted"/>
<dbReference type="GO" id="GO:0005739">
    <property type="term" value="C:mitochondrion"/>
    <property type="evidence" value="ECO:0007669"/>
    <property type="project" value="UniProtKB-ARBA"/>
</dbReference>
<sequence>MNLKTTTQNIQTEYLDKNFIDWFVGFSEGDGSFGVNYYKNKGGVVGKSPRHDFIINQKDPQALYTIQSMLGIGSVSKYQNTAQGTTYFRYIVSDLNGIARLIQIFDGRLVLNKTKRRFHVWAETYRKRPGAVRHKACSSSVTNASGNAHNSAQPWGLDNAWLSGLIDAEGCFNVSDPEKSTALSLRFILDQKGEGEFLRTVVNIFQAGTIEQRRACADMERYVLCTSRTLTSTRNVAPAKKRAFDTLFAYLARYPLITAKRVASDKMEQLWRQHFSPDA</sequence>
<dbReference type="EMBL" id="AP019310">
    <property type="protein sequence ID" value="BBH42956.1"/>
    <property type="molecule type" value="Genomic_DNA"/>
</dbReference>
<protein>
    <submittedName>
        <fullName evidence="2">LAGLIDADG homing endonuclease</fullName>
    </submittedName>
</protein>
<organism evidence="2">
    <name type="scientific">Marophrys sp. SRT127</name>
    <dbReference type="NCBI Taxonomy" id="2488311"/>
    <lineage>
        <taxon>Eukaryota</taxon>
        <taxon>Haptista</taxon>
        <taxon>Centroplasthelida</taxon>
        <taxon>Panacanthocystida</taxon>
        <taxon>Acanthocystida</taxon>
        <taxon>Marophrys</taxon>
    </lineage>
</organism>
<evidence type="ECO:0000313" key="2">
    <source>
        <dbReference type="EMBL" id="BBH42956.1"/>
    </source>
</evidence>
<dbReference type="Pfam" id="PF00961">
    <property type="entry name" value="LAGLIDADG_1"/>
    <property type="match status" value="2"/>
</dbReference>
<dbReference type="AlphaFoldDB" id="A0A455RHX5"/>
<feature type="domain" description="Homing endonuclease LAGLIDADG" evidence="1">
    <location>
        <begin position="24"/>
        <end position="124"/>
    </location>
</feature>
<keyword evidence="2" id="KW-0496">Mitochondrion</keyword>
<dbReference type="GO" id="GO:0004519">
    <property type="term" value="F:endonuclease activity"/>
    <property type="evidence" value="ECO:0007669"/>
    <property type="project" value="UniProtKB-KW"/>
</dbReference>
<keyword evidence="2" id="KW-0255">Endonuclease</keyword>
<name>A0A455RHX5_9EUKA</name>
<evidence type="ECO:0000259" key="1">
    <source>
        <dbReference type="Pfam" id="PF00961"/>
    </source>
</evidence>
<keyword evidence="2" id="KW-0378">Hydrolase</keyword>